<dbReference type="PANTHER" id="PTHR30290">
    <property type="entry name" value="PERIPLASMIC BINDING COMPONENT OF ABC TRANSPORTER"/>
    <property type="match status" value="1"/>
</dbReference>
<evidence type="ECO:0000313" key="8">
    <source>
        <dbReference type="Proteomes" id="UP000609346"/>
    </source>
</evidence>
<name>A0ABR8MWM2_9BACL</name>
<keyword evidence="2" id="KW-0813">Transport</keyword>
<feature type="region of interest" description="Disordered" evidence="4">
    <location>
        <begin position="27"/>
        <end position="58"/>
    </location>
</feature>
<dbReference type="Pfam" id="PF00496">
    <property type="entry name" value="SBP_bac_5"/>
    <property type="match status" value="1"/>
</dbReference>
<dbReference type="Gene3D" id="3.10.105.10">
    <property type="entry name" value="Dipeptide-binding Protein, Domain 3"/>
    <property type="match status" value="1"/>
</dbReference>
<dbReference type="InterPro" id="IPR030678">
    <property type="entry name" value="Peptide/Ni-bd"/>
</dbReference>
<dbReference type="Gene3D" id="3.40.190.10">
    <property type="entry name" value="Periplasmic binding protein-like II"/>
    <property type="match status" value="1"/>
</dbReference>
<dbReference type="Gene3D" id="3.90.76.10">
    <property type="entry name" value="Dipeptide-binding Protein, Domain 1"/>
    <property type="match status" value="1"/>
</dbReference>
<gene>
    <name evidence="7" type="ORF">H8B09_11540</name>
</gene>
<comment type="caution">
    <text evidence="7">The sequence shown here is derived from an EMBL/GenBank/DDBJ whole genome shotgun (WGS) entry which is preliminary data.</text>
</comment>
<proteinExistence type="inferred from homology"/>
<dbReference type="PIRSF" id="PIRSF002741">
    <property type="entry name" value="MppA"/>
    <property type="match status" value="1"/>
</dbReference>
<evidence type="ECO:0000256" key="2">
    <source>
        <dbReference type="ARBA" id="ARBA00022448"/>
    </source>
</evidence>
<dbReference type="CDD" id="cd00995">
    <property type="entry name" value="PBP2_NikA_DppA_OppA_like"/>
    <property type="match status" value="1"/>
</dbReference>
<dbReference type="EMBL" id="JACXZA010000002">
    <property type="protein sequence ID" value="MBD3919387.1"/>
    <property type="molecule type" value="Genomic_DNA"/>
</dbReference>
<keyword evidence="8" id="KW-1185">Reference proteome</keyword>
<dbReference type="RefSeq" id="WP_191203637.1">
    <property type="nucleotide sequence ID" value="NZ_JACXZA010000002.1"/>
</dbReference>
<dbReference type="SUPFAM" id="SSF53850">
    <property type="entry name" value="Periplasmic binding protein-like II"/>
    <property type="match status" value="1"/>
</dbReference>
<evidence type="ECO:0000256" key="1">
    <source>
        <dbReference type="ARBA" id="ARBA00005695"/>
    </source>
</evidence>
<comment type="similarity">
    <text evidence="1">Belongs to the bacterial solute-binding protein 5 family.</text>
</comment>
<feature type="compositionally biased region" description="Polar residues" evidence="4">
    <location>
        <begin position="35"/>
        <end position="53"/>
    </location>
</feature>
<evidence type="ECO:0000256" key="4">
    <source>
        <dbReference type="SAM" id="MobiDB-lite"/>
    </source>
</evidence>
<evidence type="ECO:0000256" key="5">
    <source>
        <dbReference type="SAM" id="SignalP"/>
    </source>
</evidence>
<organism evidence="7 8">
    <name type="scientific">Paenibacillus terricola</name>
    <dbReference type="NCBI Taxonomy" id="2763503"/>
    <lineage>
        <taxon>Bacteria</taxon>
        <taxon>Bacillati</taxon>
        <taxon>Bacillota</taxon>
        <taxon>Bacilli</taxon>
        <taxon>Bacillales</taxon>
        <taxon>Paenibacillaceae</taxon>
        <taxon>Paenibacillus</taxon>
    </lineage>
</organism>
<dbReference type="PANTHER" id="PTHR30290:SF9">
    <property type="entry name" value="OLIGOPEPTIDE-BINDING PROTEIN APPA"/>
    <property type="match status" value="1"/>
</dbReference>
<dbReference type="PROSITE" id="PS51257">
    <property type="entry name" value="PROKAR_LIPOPROTEIN"/>
    <property type="match status" value="1"/>
</dbReference>
<dbReference type="InterPro" id="IPR039424">
    <property type="entry name" value="SBP_5"/>
</dbReference>
<keyword evidence="3 5" id="KW-0732">Signal</keyword>
<feature type="chain" id="PRO_5046070278" evidence="5">
    <location>
        <begin position="22"/>
        <end position="565"/>
    </location>
</feature>
<feature type="signal peptide" evidence="5">
    <location>
        <begin position="1"/>
        <end position="21"/>
    </location>
</feature>
<dbReference type="Proteomes" id="UP000609346">
    <property type="component" value="Unassembled WGS sequence"/>
</dbReference>
<sequence length="565" mass="63158">MKLSIRLFSFTLIAALLVLLAACGSDNDKTESKDQTITSTDTSKTVDKASTQADAPKETTAQVKDKIVTIGIVNSPPTLNQINDQGDSASKTVLALINDALLDINTSFEFLPKLADSVETSDNHTYVVKLNSNAKWNDGQPFTTADVKFTLLTALNPKVESSFRLNFIEGTNDAGKLEEGQSELTGLKIVDEHTFEVKTKTAIDPNIFKETFATKVYFIPEHILKDVAPDQLATNAYFQKPEVTIGAFKFADFKKDQYTEVVRNDNYYRPVAKLDKIYVKVLPATNLIAQLQTGDIQMNSLPVGLIPITDYEKVKALTNVTVDSSGPSEPAELFFNNKTINNVKVRQAIAYAINRQLIVDQLFKGQADVIDGSVPSDNPYYNKDIKLFTYDPDKAKALLKEAGWDRSQTLRFLVPAGNKIREQASDIIVQNLKDVGFKVDIQKFDFSTLIQKVDKAEYDLTIFNRDYYIEPSNYFSLFKSDNANNFIFYNNPKADELIAQGSTEADPSKRHDIYNELQQILHDDLPTLSIYSEKRLQAVSNLVVGGKPLNLGTFNNVNEWDLKTN</sequence>
<feature type="domain" description="Solute-binding protein family 5" evidence="6">
    <location>
        <begin position="110"/>
        <end position="485"/>
    </location>
</feature>
<accession>A0ABR8MWM2</accession>
<dbReference type="InterPro" id="IPR000914">
    <property type="entry name" value="SBP_5_dom"/>
</dbReference>
<protein>
    <submittedName>
        <fullName evidence="7">ABC transporter substrate-binding protein</fullName>
    </submittedName>
</protein>
<evidence type="ECO:0000313" key="7">
    <source>
        <dbReference type="EMBL" id="MBD3919387.1"/>
    </source>
</evidence>
<evidence type="ECO:0000256" key="3">
    <source>
        <dbReference type="ARBA" id="ARBA00022729"/>
    </source>
</evidence>
<evidence type="ECO:0000259" key="6">
    <source>
        <dbReference type="Pfam" id="PF00496"/>
    </source>
</evidence>
<reference evidence="7 8" key="1">
    <citation type="submission" date="2020-09" db="EMBL/GenBank/DDBJ databases">
        <title>Paenibacillus sp. strain PR3 16S rRNA gene Genome sequencing and assembly.</title>
        <authorList>
            <person name="Kim J."/>
        </authorList>
    </citation>
    <scope>NUCLEOTIDE SEQUENCE [LARGE SCALE GENOMIC DNA]</scope>
    <source>
        <strain evidence="7 8">PR3</strain>
    </source>
</reference>